<gene>
    <name evidence="2" type="ORF">AaeL_AAEL013051</name>
</gene>
<proteinExistence type="predicted"/>
<name>A0A1S4FY07_AEDAE</name>
<feature type="compositionally biased region" description="Low complexity" evidence="1">
    <location>
        <begin position="191"/>
        <end position="203"/>
    </location>
</feature>
<dbReference type="OMA" id="CNINIIK"/>
<accession>A0A1S4FY07</accession>
<dbReference type="OrthoDB" id="7740444at2759"/>
<feature type="region of interest" description="Disordered" evidence="1">
    <location>
        <begin position="178"/>
        <end position="203"/>
    </location>
</feature>
<evidence type="ECO:0000256" key="1">
    <source>
        <dbReference type="SAM" id="MobiDB-lite"/>
    </source>
</evidence>
<protein>
    <submittedName>
        <fullName evidence="2">AAEL013051-PA</fullName>
    </submittedName>
</protein>
<evidence type="ECO:0000313" key="3">
    <source>
        <dbReference type="Proteomes" id="UP000682892"/>
    </source>
</evidence>
<dbReference type="HOGENOM" id="CLU_1349875_0_0_1"/>
<sequence length="203" mass="22826">MPKPRSSRVKPGAKPQKKSPSPQKKNYPTHSIPRSKLNAAIKFLEKKTPPKARNPMTDSCFKSILDKVGATQSRRVDSYMNDTANVLEVARNCALRGRWSDLMKTFAIQMESIRRYDLAAALRNALFAIIADPVLNDPSFLEAYLYSNPYCTNQSDLKYCMDKILEVFQGVTIHTTKWKPAKEDESEAEIDQSSGDSSSSDDD</sequence>
<feature type="region of interest" description="Disordered" evidence="1">
    <location>
        <begin position="1"/>
        <end position="34"/>
    </location>
</feature>
<organism evidence="2 3">
    <name type="scientific">Aedes aegypti</name>
    <name type="common">Yellowfever mosquito</name>
    <name type="synonym">Culex aegypti</name>
    <dbReference type="NCBI Taxonomy" id="7159"/>
    <lineage>
        <taxon>Eukaryota</taxon>
        <taxon>Metazoa</taxon>
        <taxon>Ecdysozoa</taxon>
        <taxon>Arthropoda</taxon>
        <taxon>Hexapoda</taxon>
        <taxon>Insecta</taxon>
        <taxon>Pterygota</taxon>
        <taxon>Neoptera</taxon>
        <taxon>Endopterygota</taxon>
        <taxon>Diptera</taxon>
        <taxon>Nematocera</taxon>
        <taxon>Culicoidea</taxon>
        <taxon>Culicidae</taxon>
        <taxon>Culicinae</taxon>
        <taxon>Aedini</taxon>
        <taxon>Aedes</taxon>
        <taxon>Stegomyia</taxon>
    </lineage>
</organism>
<reference evidence="2" key="1">
    <citation type="submission" date="2005-10" db="EMBL/GenBank/DDBJ databases">
        <authorList>
            <person name="Loftus B.J."/>
            <person name="Nene V.M."/>
            <person name="Hannick L.I."/>
            <person name="Bidwell S."/>
            <person name="Haas B."/>
            <person name="Amedeo P."/>
            <person name="Orvis J."/>
            <person name="Wortman J.R."/>
            <person name="White O.R."/>
            <person name="Salzberg S."/>
            <person name="Shumway M."/>
            <person name="Koo H."/>
            <person name="Zhao Y."/>
            <person name="Holmes M."/>
            <person name="Miller J."/>
            <person name="Schatz M."/>
            <person name="Pop M."/>
            <person name="Pai G."/>
            <person name="Utterback T."/>
            <person name="Rogers Y.-H."/>
            <person name="Kravitz S."/>
            <person name="Fraser C.M."/>
        </authorList>
    </citation>
    <scope>NUCLEOTIDE SEQUENCE</scope>
    <source>
        <strain evidence="2">Liverpool</strain>
    </source>
</reference>
<dbReference type="Proteomes" id="UP000682892">
    <property type="component" value="Chromosome 3"/>
</dbReference>
<dbReference type="AlphaFoldDB" id="A0A1S4FY07"/>
<reference evidence="2" key="2">
    <citation type="journal article" date="2007" name="Science">
        <title>Genome sequence of Aedes aegypti, a major arbovirus vector.</title>
        <authorList>
            <person name="Nene V."/>
            <person name="Wortman J.R."/>
            <person name="Lawson D."/>
            <person name="Haas B."/>
            <person name="Kodira C."/>
            <person name="Tu Z.J."/>
            <person name="Loftus B."/>
            <person name="Xi Z."/>
            <person name="Megy K."/>
            <person name="Grabherr M."/>
            <person name="Ren Q."/>
            <person name="Zdobnov E.M."/>
            <person name="Lobo N.F."/>
            <person name="Campbell K.S."/>
            <person name="Brown S.E."/>
            <person name="Bonaldo M.F."/>
            <person name="Zhu J."/>
            <person name="Sinkins S.P."/>
            <person name="Hogenkamp D.G."/>
            <person name="Amedeo P."/>
            <person name="Arensburger P."/>
            <person name="Atkinson P.W."/>
            <person name="Bidwell S."/>
            <person name="Biedler J."/>
            <person name="Birney E."/>
            <person name="Bruggner R.V."/>
            <person name="Costas J."/>
            <person name="Coy M.R."/>
            <person name="Crabtree J."/>
            <person name="Crawford M."/>
            <person name="Debruyn B."/>
            <person name="Decaprio D."/>
            <person name="Eiglmeier K."/>
            <person name="Eisenstadt E."/>
            <person name="El-Dorry H."/>
            <person name="Gelbart W.M."/>
            <person name="Gomes S.L."/>
            <person name="Hammond M."/>
            <person name="Hannick L.I."/>
            <person name="Hogan J.R."/>
            <person name="Holmes M.H."/>
            <person name="Jaffe D."/>
            <person name="Johnston J.S."/>
            <person name="Kennedy R.C."/>
            <person name="Koo H."/>
            <person name="Kravitz S."/>
            <person name="Kriventseva E.V."/>
            <person name="Kulp D."/>
            <person name="Labutti K."/>
            <person name="Lee E."/>
            <person name="Li S."/>
            <person name="Lovin D.D."/>
            <person name="Mao C."/>
            <person name="Mauceli E."/>
            <person name="Menck C.F."/>
            <person name="Miller J.R."/>
            <person name="Montgomery P."/>
            <person name="Mori A."/>
            <person name="Nascimento A.L."/>
            <person name="Naveira H.F."/>
            <person name="Nusbaum C."/>
            <person name="O'leary S."/>
            <person name="Orvis J."/>
            <person name="Pertea M."/>
            <person name="Quesneville H."/>
            <person name="Reidenbach K.R."/>
            <person name="Rogers Y.H."/>
            <person name="Roth C.W."/>
            <person name="Schneider J.R."/>
            <person name="Schatz M."/>
            <person name="Shumway M."/>
            <person name="Stanke M."/>
            <person name="Stinson E.O."/>
            <person name="Tubio J.M."/>
            <person name="Vanzee J.P."/>
            <person name="Verjovski-Almeida S."/>
            <person name="Werner D."/>
            <person name="White O."/>
            <person name="Wyder S."/>
            <person name="Zeng Q."/>
            <person name="Zhao Q."/>
            <person name="Zhao Y."/>
            <person name="Hill C.A."/>
            <person name="Raikhel A.S."/>
            <person name="Soares M.B."/>
            <person name="Knudson D.L."/>
            <person name="Lee N.H."/>
            <person name="Galagan J."/>
            <person name="Salzberg S.L."/>
            <person name="Paulsen I.T."/>
            <person name="Dimopoulos G."/>
            <person name="Collins F.H."/>
            <person name="Birren B."/>
            <person name="Fraser-Liggett C.M."/>
            <person name="Severson D.W."/>
        </authorList>
    </citation>
    <scope>NUCLEOTIDE SEQUENCE [LARGE SCALE GENOMIC DNA]</scope>
    <source>
        <strain evidence="2">Liverpool</strain>
    </source>
</reference>
<reference evidence="2" key="3">
    <citation type="submission" date="2012-09" db="EMBL/GenBank/DDBJ databases">
        <authorList>
            <consortium name="VectorBase"/>
        </authorList>
    </citation>
    <scope>NUCLEOTIDE SEQUENCE</scope>
    <source>
        <strain evidence="2">Liverpool</strain>
    </source>
</reference>
<dbReference type="EMBL" id="CH477969">
    <property type="protein sequence ID" value="EAT34734.1"/>
    <property type="molecule type" value="Genomic_DNA"/>
</dbReference>
<dbReference type="KEGG" id="aag:5577171"/>
<evidence type="ECO:0000313" key="2">
    <source>
        <dbReference type="EMBL" id="EAT34734.1"/>
    </source>
</evidence>